<keyword evidence="2" id="KW-0560">Oxidoreductase</keyword>
<dbReference type="PROSITE" id="PS00913">
    <property type="entry name" value="ADH_IRON_1"/>
    <property type="match status" value="1"/>
</dbReference>
<dbReference type="InterPro" id="IPR018211">
    <property type="entry name" value="ADH_Fe_CS"/>
</dbReference>
<feature type="domain" description="Fe-containing alcohol dehydrogenase-like C-terminal" evidence="5">
    <location>
        <begin position="192"/>
        <end position="386"/>
    </location>
</feature>
<dbReference type="AlphaFoldDB" id="A0A4R8GTD3"/>
<dbReference type="GO" id="GO:0004022">
    <property type="term" value="F:alcohol dehydrogenase (NAD+) activity"/>
    <property type="evidence" value="ECO:0007669"/>
    <property type="project" value="TreeGrafter"/>
</dbReference>
<feature type="domain" description="Alcohol dehydrogenase iron-type/glycerol dehydrogenase GldA" evidence="4">
    <location>
        <begin position="9"/>
        <end position="181"/>
    </location>
</feature>
<dbReference type="SUPFAM" id="SSF56796">
    <property type="entry name" value="Dehydroquinate synthase-like"/>
    <property type="match status" value="1"/>
</dbReference>
<dbReference type="InterPro" id="IPR056798">
    <property type="entry name" value="ADH_Fe_C"/>
</dbReference>
<keyword evidence="7" id="KW-1185">Reference proteome</keyword>
<dbReference type="PANTHER" id="PTHR11496">
    <property type="entry name" value="ALCOHOL DEHYDROGENASE"/>
    <property type="match status" value="1"/>
</dbReference>
<dbReference type="Gene3D" id="1.20.1090.10">
    <property type="entry name" value="Dehydroquinate synthase-like - alpha domain"/>
    <property type="match status" value="1"/>
</dbReference>
<dbReference type="GO" id="GO:0046872">
    <property type="term" value="F:metal ion binding"/>
    <property type="evidence" value="ECO:0007669"/>
    <property type="project" value="InterPro"/>
</dbReference>
<name>A0A4R8GTD3_9FIRM</name>
<dbReference type="Pfam" id="PF25137">
    <property type="entry name" value="ADH_Fe_C"/>
    <property type="match status" value="1"/>
</dbReference>
<comment type="similarity">
    <text evidence="1">Belongs to the iron-containing alcohol dehydrogenase family.</text>
</comment>
<dbReference type="EMBL" id="SOEG01000037">
    <property type="protein sequence ID" value="TDX46764.1"/>
    <property type="molecule type" value="Genomic_DNA"/>
</dbReference>
<reference evidence="6 7" key="1">
    <citation type="submission" date="2019-03" db="EMBL/GenBank/DDBJ databases">
        <title>Subsurface microbial communities from deep shales in Ohio and West Virginia, USA.</title>
        <authorList>
            <person name="Wrighton K."/>
        </authorList>
    </citation>
    <scope>NUCLEOTIDE SEQUENCE [LARGE SCALE GENOMIC DNA]</scope>
    <source>
        <strain evidence="6 7">MSL 6dP</strain>
    </source>
</reference>
<evidence type="ECO:0000256" key="2">
    <source>
        <dbReference type="ARBA" id="ARBA00023002"/>
    </source>
</evidence>
<dbReference type="RefSeq" id="WP_166668005.1">
    <property type="nucleotide sequence ID" value="NZ_SOEG01000037.1"/>
</dbReference>
<dbReference type="CDD" id="cd08551">
    <property type="entry name" value="Fe-ADH"/>
    <property type="match status" value="1"/>
</dbReference>
<proteinExistence type="inferred from homology"/>
<dbReference type="PANTHER" id="PTHR11496:SF102">
    <property type="entry name" value="ALCOHOL DEHYDROGENASE 4"/>
    <property type="match status" value="1"/>
</dbReference>
<dbReference type="FunFam" id="3.40.50.1970:FF:000003">
    <property type="entry name" value="Alcohol dehydrogenase, iron-containing"/>
    <property type="match status" value="1"/>
</dbReference>
<dbReference type="Proteomes" id="UP000295832">
    <property type="component" value="Unassembled WGS sequence"/>
</dbReference>
<evidence type="ECO:0000256" key="1">
    <source>
        <dbReference type="ARBA" id="ARBA00007358"/>
    </source>
</evidence>
<evidence type="ECO:0000313" key="6">
    <source>
        <dbReference type="EMBL" id="TDX46764.1"/>
    </source>
</evidence>
<gene>
    <name evidence="6" type="ORF">C7959_13722</name>
</gene>
<dbReference type="InterPro" id="IPR001670">
    <property type="entry name" value="ADH_Fe/GldA"/>
</dbReference>
<dbReference type="STRING" id="926561.GCA_000379025_00034"/>
<evidence type="ECO:0000259" key="5">
    <source>
        <dbReference type="Pfam" id="PF25137"/>
    </source>
</evidence>
<dbReference type="Gene3D" id="3.40.50.1970">
    <property type="match status" value="1"/>
</dbReference>
<comment type="caution">
    <text evidence="6">The sequence shown here is derived from an EMBL/GenBank/DDBJ whole genome shotgun (WGS) entry which is preliminary data.</text>
</comment>
<dbReference type="InterPro" id="IPR039697">
    <property type="entry name" value="Alcohol_dehydrogenase_Fe"/>
</dbReference>
<keyword evidence="3" id="KW-0520">NAD</keyword>
<sequence>MFNFEYFSPTKIVFGAGKLAEIGQLINDYGNRALIVTDKTMLKVGILTVLEEYLAEAGIDYKIFSGVEPDPSSEIIDKGAKFAQDNNCEFIIALGGGSSIDSAKGISVASTHPDKIIDYLVDGKIGVSGIKKDILPIVAIPTTAGTGSEVTPAAVITDKGNYTKRILFSHYIFPEVAIVDPELTFTLPKNITVNTAVDALCQAIEAYVSPKSNFISDLLSIRAVKLIKEGIYDIYEDEGNLKARTNLSLGATLSGIVISQAGVGAAHAISMVLGAKYGISHGLGISMVLPYVVEYNSMIVEDRYIDIAEAWGIKIKELAEEEIINALVEELKAINKKFNIKPKLRDFNVEKDELLELARLACSHGDMENNPQEPELEKVKAILAKVF</sequence>
<dbReference type="Pfam" id="PF00465">
    <property type="entry name" value="Fe-ADH"/>
    <property type="match status" value="1"/>
</dbReference>
<protein>
    <submittedName>
        <fullName evidence="6">Alcohol dehydrogenase</fullName>
    </submittedName>
</protein>
<evidence type="ECO:0000259" key="4">
    <source>
        <dbReference type="Pfam" id="PF00465"/>
    </source>
</evidence>
<evidence type="ECO:0000256" key="3">
    <source>
        <dbReference type="ARBA" id="ARBA00023027"/>
    </source>
</evidence>
<organism evidence="6 7">
    <name type="scientific">Orenia marismortui</name>
    <dbReference type="NCBI Taxonomy" id="46469"/>
    <lineage>
        <taxon>Bacteria</taxon>
        <taxon>Bacillati</taxon>
        <taxon>Bacillota</taxon>
        <taxon>Clostridia</taxon>
        <taxon>Halanaerobiales</taxon>
        <taxon>Halobacteroidaceae</taxon>
        <taxon>Orenia</taxon>
    </lineage>
</organism>
<accession>A0A4R8GTD3</accession>
<evidence type="ECO:0000313" key="7">
    <source>
        <dbReference type="Proteomes" id="UP000295832"/>
    </source>
</evidence>